<dbReference type="GO" id="GO:0022904">
    <property type="term" value="P:respiratory electron transport chain"/>
    <property type="evidence" value="ECO:0007669"/>
    <property type="project" value="TreeGrafter"/>
</dbReference>
<dbReference type="PANTHER" id="PTHR43105">
    <property type="entry name" value="RESPIRATORY NITRATE REDUCTASE"/>
    <property type="match status" value="1"/>
</dbReference>
<dbReference type="STRING" id="294671.YLM1_1540"/>
<proteinExistence type="predicted"/>
<dbReference type="PANTHER" id="PTHR43105:SF14">
    <property type="entry name" value="FORMATE DEHYDROGENASE H"/>
    <property type="match status" value="1"/>
</dbReference>
<dbReference type="GO" id="GO:0046872">
    <property type="term" value="F:metal ion binding"/>
    <property type="evidence" value="ECO:0007669"/>
    <property type="project" value="UniProtKB-KW"/>
</dbReference>
<keyword evidence="4" id="KW-0408">Iron</keyword>
<dbReference type="PROSITE" id="PS51669">
    <property type="entry name" value="4FE4S_MOW_BIS_MGD"/>
    <property type="match status" value="1"/>
</dbReference>
<gene>
    <name evidence="7" type="ORF">YLM1_1540</name>
</gene>
<keyword evidence="2" id="KW-0479">Metal-binding</keyword>
<dbReference type="SUPFAM" id="SSF53706">
    <property type="entry name" value="Formate dehydrogenase/DMSO reductase, domains 1-3"/>
    <property type="match status" value="1"/>
</dbReference>
<evidence type="ECO:0000256" key="1">
    <source>
        <dbReference type="ARBA" id="ARBA00022485"/>
    </source>
</evidence>
<dbReference type="Gene3D" id="3.30.200.210">
    <property type="match status" value="1"/>
</dbReference>
<keyword evidence="5" id="KW-0411">Iron-sulfur</keyword>
<sequence length="360" mass="39923">MLNIKHTICPSCSVGCGINIVSNGGKVLGTYPYKRHPINEGKNCLNGRGSVEQFEKRIISPSLVKNDELVESDNETVINLIKDKLSSINSDELCIICSGKNTIEEFEVIKKFAESFGTDKIGFYGYNFPNFDGELASYDDISNAKTILAIGDVLRENPLIGRRVIISKENGGTLISVDTVEKSNTALNSSEHIKVDSIGEFINDMGEIKDKLDGETVILINKIEDKDYFNPLKELAAKTGAKFLPIYKEANIKGAMRYLTSLDAEEIKKFIADSKALITVNTNLLDFLSKEDIKGKSFIINISNFEDDFTRLSDLVLPGKPWTEKSGSFINSEGLKQEFISSVISDDENLSEIEIFDKLT</sequence>
<dbReference type="SMART" id="SM00926">
    <property type="entry name" value="Molybdop_Fe4S4"/>
    <property type="match status" value="1"/>
</dbReference>
<dbReference type="Proteomes" id="UP000066376">
    <property type="component" value="Chromosome"/>
</dbReference>
<accession>A0A126R371</accession>
<evidence type="ECO:0000313" key="8">
    <source>
        <dbReference type="Proteomes" id="UP000066376"/>
    </source>
</evidence>
<keyword evidence="1" id="KW-0004">4Fe-4S</keyword>
<evidence type="ECO:0000256" key="3">
    <source>
        <dbReference type="ARBA" id="ARBA00023002"/>
    </source>
</evidence>
<dbReference type="CDD" id="cd00368">
    <property type="entry name" value="Molybdopterin-Binding"/>
    <property type="match status" value="1"/>
</dbReference>
<evidence type="ECO:0000313" key="7">
    <source>
        <dbReference type="EMBL" id="AMK16095.1"/>
    </source>
</evidence>
<dbReference type="EMBL" id="CP014265">
    <property type="protein sequence ID" value="AMK16095.1"/>
    <property type="molecule type" value="Genomic_DNA"/>
</dbReference>
<dbReference type="KEGG" id="mol:YLM1_1540"/>
<dbReference type="GO" id="GO:0016020">
    <property type="term" value="C:membrane"/>
    <property type="evidence" value="ECO:0007669"/>
    <property type="project" value="TreeGrafter"/>
</dbReference>
<dbReference type="PATRIC" id="fig|294671.3.peg.1604"/>
<reference evidence="7 8" key="1">
    <citation type="journal article" date="2016" name="Genome Announc.">
        <title>Draft Genome Sequence of the Rumen Methanogen Methanobrevibacter olleyae YLM1.</title>
        <authorList>
            <person name="Kelly W.J."/>
            <person name="Li D."/>
            <person name="Lambie S.C."/>
            <person name="Cox F."/>
            <person name="Attwood G.T."/>
            <person name="Altermann E."/>
            <person name="Leahy S.C."/>
        </authorList>
    </citation>
    <scope>NUCLEOTIDE SEQUENCE [LARGE SCALE GENOMIC DNA]</scope>
    <source>
        <strain evidence="7 8">YLM1</strain>
    </source>
</reference>
<dbReference type="Pfam" id="PF04879">
    <property type="entry name" value="Molybdop_Fe4S4"/>
    <property type="match status" value="1"/>
</dbReference>
<dbReference type="AlphaFoldDB" id="A0A126R371"/>
<dbReference type="InterPro" id="IPR006963">
    <property type="entry name" value="Mopterin_OxRdtase_4Fe-4S_dom"/>
</dbReference>
<evidence type="ECO:0000256" key="4">
    <source>
        <dbReference type="ARBA" id="ARBA00023004"/>
    </source>
</evidence>
<dbReference type="GO" id="GO:0003954">
    <property type="term" value="F:NADH dehydrogenase activity"/>
    <property type="evidence" value="ECO:0007669"/>
    <property type="project" value="TreeGrafter"/>
</dbReference>
<organism evidence="7 8">
    <name type="scientific">Methanobrevibacter olleyae</name>
    <dbReference type="NCBI Taxonomy" id="294671"/>
    <lineage>
        <taxon>Archaea</taxon>
        <taxon>Methanobacteriati</taxon>
        <taxon>Methanobacteriota</taxon>
        <taxon>Methanomada group</taxon>
        <taxon>Methanobacteria</taxon>
        <taxon>Methanobacteriales</taxon>
        <taxon>Methanobacteriaceae</taxon>
        <taxon>Methanobrevibacter</taxon>
    </lineage>
</organism>
<dbReference type="Gene3D" id="3.40.50.740">
    <property type="match status" value="1"/>
</dbReference>
<dbReference type="GeneID" id="28489858"/>
<reference evidence="8" key="2">
    <citation type="submission" date="2016-02" db="EMBL/GenBank/DDBJ databases">
        <title>The draft genome sequence of the rumen methanogen Methanobrevibacter olleyae YLM1.</title>
        <authorList>
            <consortium name="New Zealand Agricultural Greenhouse Gas Research Centre/Pastoral Greenhouse Gas Research Consortium"/>
            <person name="Kelly W.J."/>
            <person name="Li D."/>
            <person name="Lambie S.C."/>
            <person name="Attwood G.T."/>
            <person name="Altermann E."/>
            <person name="Leahy S.C."/>
        </authorList>
    </citation>
    <scope>NUCLEOTIDE SEQUENCE [LARGE SCALE GENOMIC DNA]</scope>
    <source>
        <strain evidence="8">YLM1</strain>
    </source>
</reference>
<evidence type="ECO:0000256" key="2">
    <source>
        <dbReference type="ARBA" id="ARBA00022723"/>
    </source>
</evidence>
<protein>
    <submittedName>
        <fullName evidence="7">Formate dehydrogenase alpha subunit FdhA</fullName>
    </submittedName>
</protein>
<keyword evidence="8" id="KW-1185">Reference proteome</keyword>
<feature type="domain" description="4Fe-4S Mo/W bis-MGD-type" evidence="6">
    <location>
        <begin position="2"/>
        <end position="58"/>
    </location>
</feature>
<dbReference type="InterPro" id="IPR050123">
    <property type="entry name" value="Prok_molybdopt-oxidoreductase"/>
</dbReference>
<name>A0A126R371_METOL</name>
<dbReference type="RefSeq" id="WP_067148125.1">
    <property type="nucleotide sequence ID" value="NZ_CP014265.1"/>
</dbReference>
<keyword evidence="3" id="KW-0560">Oxidoreductase</keyword>
<evidence type="ECO:0000256" key="5">
    <source>
        <dbReference type="ARBA" id="ARBA00023014"/>
    </source>
</evidence>
<dbReference type="GO" id="GO:0051539">
    <property type="term" value="F:4 iron, 4 sulfur cluster binding"/>
    <property type="evidence" value="ECO:0007669"/>
    <property type="project" value="UniProtKB-KW"/>
</dbReference>
<evidence type="ECO:0000259" key="6">
    <source>
        <dbReference type="PROSITE" id="PS51669"/>
    </source>
</evidence>